<evidence type="ECO:0000313" key="3">
    <source>
        <dbReference type="Proteomes" id="UP001295684"/>
    </source>
</evidence>
<evidence type="ECO:0000313" key="2">
    <source>
        <dbReference type="EMBL" id="CAI2365344.1"/>
    </source>
</evidence>
<gene>
    <name evidence="2" type="ORF">ECRASSUSDP1_LOCUS6690</name>
</gene>
<dbReference type="EMBL" id="CAMPGE010006493">
    <property type="protein sequence ID" value="CAI2365344.1"/>
    <property type="molecule type" value="Genomic_DNA"/>
</dbReference>
<dbReference type="Proteomes" id="UP001295684">
    <property type="component" value="Unassembled WGS sequence"/>
</dbReference>
<keyword evidence="3" id="KW-1185">Reference proteome</keyword>
<dbReference type="GO" id="GO:0004843">
    <property type="term" value="F:cysteine-type deubiquitinase activity"/>
    <property type="evidence" value="ECO:0007669"/>
    <property type="project" value="InterPro"/>
</dbReference>
<dbReference type="InterPro" id="IPR006615">
    <property type="entry name" value="Pept_C19_DUSP"/>
</dbReference>
<dbReference type="PROSITE" id="PS51283">
    <property type="entry name" value="DUSP"/>
    <property type="match status" value="1"/>
</dbReference>
<accession>A0AAD1X8Z0</accession>
<name>A0AAD1X8Z0_EUPCR</name>
<protein>
    <recommendedName>
        <fullName evidence="1">DUSP domain-containing protein</fullName>
    </recommendedName>
</protein>
<proteinExistence type="predicted"/>
<dbReference type="Gene3D" id="3.30.2230.10">
    <property type="entry name" value="DUSP-like"/>
    <property type="match status" value="1"/>
</dbReference>
<feature type="domain" description="DUSP" evidence="1">
    <location>
        <begin position="40"/>
        <end position="174"/>
    </location>
</feature>
<dbReference type="SUPFAM" id="SSF143791">
    <property type="entry name" value="DUSP-like"/>
    <property type="match status" value="1"/>
</dbReference>
<dbReference type="InterPro" id="IPR035927">
    <property type="entry name" value="DUSP-like_sf"/>
</dbReference>
<organism evidence="2 3">
    <name type="scientific">Euplotes crassus</name>
    <dbReference type="NCBI Taxonomy" id="5936"/>
    <lineage>
        <taxon>Eukaryota</taxon>
        <taxon>Sar</taxon>
        <taxon>Alveolata</taxon>
        <taxon>Ciliophora</taxon>
        <taxon>Intramacronucleata</taxon>
        <taxon>Spirotrichea</taxon>
        <taxon>Hypotrichia</taxon>
        <taxon>Euplotida</taxon>
        <taxon>Euplotidae</taxon>
        <taxon>Moneuplotes</taxon>
    </lineage>
</organism>
<reference evidence="2" key="1">
    <citation type="submission" date="2023-07" db="EMBL/GenBank/DDBJ databases">
        <authorList>
            <consortium name="AG Swart"/>
            <person name="Singh M."/>
            <person name="Singh A."/>
            <person name="Seah K."/>
            <person name="Emmerich C."/>
        </authorList>
    </citation>
    <scope>NUCLEOTIDE SEQUENCE</scope>
    <source>
        <strain evidence="2">DP1</strain>
    </source>
</reference>
<evidence type="ECO:0000259" key="1">
    <source>
        <dbReference type="PROSITE" id="PS51283"/>
    </source>
</evidence>
<sequence>MESTQPEEAAKGEAKGRSVGHYYKEYERQLALSAKDHPDDWIDHCRELVHEYRMLSLPQNNYLINKNPGCVCYVLSVEWLEHWMRTCYFDCFKSNAIPVFDENRSTEVREIDNASLFIPKDQFINDVDPESHYNHILKKETKLNIDYIIVNEKVWNFFHSRYGGTTVKMFYGSSISYSANLGTNLSEIKLIILPPKEKWDIENVSRPLSIFASARDILDALLERIINNLNSDEYGYKLSKNKIRPWKLAKGQSIDEIVKEVSQQMDLSCQEDLLKENQDSFADHEKTGISFQGKCIENWGPIYMMDVGLFVPNTLVLEVASDKTGNFLFEYKKTKVLRCGECDYCFLRKPLIIQCQCEEVQYCSECCLKKDVKFHIDKCKAQ</sequence>
<dbReference type="Pfam" id="PF06337">
    <property type="entry name" value="DUSP"/>
    <property type="match status" value="1"/>
</dbReference>
<comment type="caution">
    <text evidence="2">The sequence shown here is derived from an EMBL/GenBank/DDBJ whole genome shotgun (WGS) entry which is preliminary data.</text>
</comment>
<dbReference type="AlphaFoldDB" id="A0AAD1X8Z0"/>